<dbReference type="InterPro" id="IPR001179">
    <property type="entry name" value="PPIase_FKBP_dom"/>
</dbReference>
<protein>
    <recommendedName>
        <fullName evidence="10">peptidylprolyl isomerase</fullName>
        <ecNumber evidence="10">5.2.1.8</ecNumber>
    </recommendedName>
</protein>
<comment type="catalytic activity">
    <reaction evidence="1 10">
        <text>[protein]-peptidylproline (omega=180) = [protein]-peptidylproline (omega=0)</text>
        <dbReference type="Rhea" id="RHEA:16237"/>
        <dbReference type="Rhea" id="RHEA-COMP:10747"/>
        <dbReference type="Rhea" id="RHEA-COMP:10748"/>
        <dbReference type="ChEBI" id="CHEBI:83833"/>
        <dbReference type="ChEBI" id="CHEBI:83834"/>
        <dbReference type="EC" id="5.2.1.8"/>
    </reaction>
</comment>
<dbReference type="FunFam" id="3.10.50.40:FF:000001">
    <property type="entry name" value="Trigger factor"/>
    <property type="match status" value="1"/>
</dbReference>
<dbReference type="AlphaFoldDB" id="A0A1Y4SWI9"/>
<dbReference type="InterPro" id="IPR037041">
    <property type="entry name" value="Trigger_fac_C_sf"/>
</dbReference>
<keyword evidence="6" id="KW-0143">Chaperone</keyword>
<comment type="subcellular location">
    <subcellularLocation>
        <location evidence="2">Cytoplasm</location>
    </subcellularLocation>
</comment>
<dbReference type="GO" id="GO:0051301">
    <property type="term" value="P:cell division"/>
    <property type="evidence" value="ECO:0007669"/>
    <property type="project" value="UniProtKB-KW"/>
</dbReference>
<evidence type="ECO:0000256" key="10">
    <source>
        <dbReference type="PROSITE-ProRule" id="PRU00277"/>
    </source>
</evidence>
<reference evidence="12 13" key="1">
    <citation type="journal article" date="2018" name="BMC Genomics">
        <title>Whole genome sequencing and function prediction of 133 gut anaerobes isolated from chicken caecum in pure cultures.</title>
        <authorList>
            <person name="Medvecky M."/>
            <person name="Cejkova D."/>
            <person name="Polansky O."/>
            <person name="Karasova D."/>
            <person name="Kubasova T."/>
            <person name="Cizek A."/>
            <person name="Rychlik I."/>
        </authorList>
    </citation>
    <scope>NUCLEOTIDE SEQUENCE [LARGE SCALE GENOMIC DNA]</scope>
    <source>
        <strain evidence="12 13">An13</strain>
    </source>
</reference>
<proteinExistence type="inferred from homology"/>
<evidence type="ECO:0000256" key="9">
    <source>
        <dbReference type="ARBA" id="ARBA00024849"/>
    </source>
</evidence>
<comment type="function">
    <text evidence="9">Involved in protein export. Acts as a chaperone by maintaining the newly synthesized protein in an open conformation. Functions as a peptidyl-prolyl cis-trans isomerase.</text>
</comment>
<dbReference type="Gene3D" id="3.10.50.40">
    <property type="match status" value="1"/>
</dbReference>
<dbReference type="OrthoDB" id="9767721at2"/>
<evidence type="ECO:0000256" key="6">
    <source>
        <dbReference type="ARBA" id="ARBA00023186"/>
    </source>
</evidence>
<comment type="similarity">
    <text evidence="3">Belongs to the FKBP-type PPIase family. Tig subfamily.</text>
</comment>
<keyword evidence="7 10" id="KW-0413">Isomerase</keyword>
<accession>A0A1Y4SWI9</accession>
<dbReference type="GO" id="GO:0005737">
    <property type="term" value="C:cytoplasm"/>
    <property type="evidence" value="ECO:0007669"/>
    <property type="project" value="UniProtKB-SubCell"/>
</dbReference>
<sequence>MSKVNQLGNYKGIEVTISSRQVNQEDVEREIQQLLSQRSQLVEKDGTVENGDVTTIDFKGLKDGVAFDGGTAEGYQLEIGSGSFIPGFEEQMIGMAKGETRDLNLTFPENYGAKDLAGADVVFQVTVHHIASKVKAQLDEEFVKSLQIPDVETVDDLKMKIREGLENQNIQALNAEKENKVLGVLIENSDVEVEDEDIQRALDQHVQYVTNELAKQGMALEQYLQMMSMDQDALHAQLMPAAKQQAIFEAIIDEIVKVENLMTSDEDVDRQVDLMAQQYQMDKKDILEKIDLEGLRRDLNRIQASQLILNSAKFIVE</sequence>
<evidence type="ECO:0000313" key="12">
    <source>
        <dbReference type="EMBL" id="OUQ34276.1"/>
    </source>
</evidence>
<evidence type="ECO:0000256" key="8">
    <source>
        <dbReference type="ARBA" id="ARBA00023306"/>
    </source>
</evidence>
<keyword evidence="5 10" id="KW-0697">Rotamase</keyword>
<dbReference type="Proteomes" id="UP000195305">
    <property type="component" value="Unassembled WGS sequence"/>
</dbReference>
<gene>
    <name evidence="12" type="ORF">B5E75_07305</name>
</gene>
<dbReference type="GO" id="GO:0003755">
    <property type="term" value="F:peptidyl-prolyl cis-trans isomerase activity"/>
    <property type="evidence" value="ECO:0007669"/>
    <property type="project" value="UniProtKB-KW"/>
</dbReference>
<dbReference type="SUPFAM" id="SSF54534">
    <property type="entry name" value="FKBP-like"/>
    <property type="match status" value="1"/>
</dbReference>
<evidence type="ECO:0000256" key="4">
    <source>
        <dbReference type="ARBA" id="ARBA00022618"/>
    </source>
</evidence>
<dbReference type="PROSITE" id="PS50059">
    <property type="entry name" value="FKBP_PPIASE"/>
    <property type="match status" value="1"/>
</dbReference>
<dbReference type="InterPro" id="IPR005215">
    <property type="entry name" value="Trig_fac"/>
</dbReference>
<dbReference type="GO" id="GO:0006457">
    <property type="term" value="P:protein folding"/>
    <property type="evidence" value="ECO:0007669"/>
    <property type="project" value="InterPro"/>
</dbReference>
<keyword evidence="4" id="KW-0132">Cell division</keyword>
<dbReference type="EMBL" id="NFLJ01000018">
    <property type="protein sequence ID" value="OUQ34276.1"/>
    <property type="molecule type" value="Genomic_DNA"/>
</dbReference>
<dbReference type="Pfam" id="PF00254">
    <property type="entry name" value="FKBP_C"/>
    <property type="match status" value="1"/>
</dbReference>
<keyword evidence="13" id="KW-1185">Reference proteome</keyword>
<name>A0A1Y4SWI9_9FIRM</name>
<dbReference type="NCBIfam" id="TIGR00115">
    <property type="entry name" value="tig"/>
    <property type="match status" value="1"/>
</dbReference>
<evidence type="ECO:0000259" key="11">
    <source>
        <dbReference type="PROSITE" id="PS50059"/>
    </source>
</evidence>
<evidence type="ECO:0000256" key="1">
    <source>
        <dbReference type="ARBA" id="ARBA00000971"/>
    </source>
</evidence>
<dbReference type="Gene3D" id="1.10.3120.10">
    <property type="entry name" value="Trigger factor, C-terminal domain"/>
    <property type="match status" value="1"/>
</dbReference>
<evidence type="ECO:0000313" key="13">
    <source>
        <dbReference type="Proteomes" id="UP000195305"/>
    </source>
</evidence>
<dbReference type="EC" id="5.2.1.8" evidence="10"/>
<evidence type="ECO:0000256" key="5">
    <source>
        <dbReference type="ARBA" id="ARBA00023110"/>
    </source>
</evidence>
<dbReference type="Pfam" id="PF05698">
    <property type="entry name" value="Trigger_C"/>
    <property type="match status" value="1"/>
</dbReference>
<dbReference type="GO" id="GO:0015031">
    <property type="term" value="P:protein transport"/>
    <property type="evidence" value="ECO:0007669"/>
    <property type="project" value="InterPro"/>
</dbReference>
<dbReference type="InterPro" id="IPR027304">
    <property type="entry name" value="Trigger_fact/SurA_dom_sf"/>
</dbReference>
<organism evidence="12 13">
    <name type="scientific">Massilimicrobiota timonensis</name>
    <dbReference type="NCBI Taxonomy" id="1776392"/>
    <lineage>
        <taxon>Bacteria</taxon>
        <taxon>Bacillati</taxon>
        <taxon>Bacillota</taxon>
        <taxon>Erysipelotrichia</taxon>
        <taxon>Erysipelotrichales</taxon>
        <taxon>Erysipelotrichaceae</taxon>
        <taxon>Massilimicrobiota</taxon>
    </lineage>
</organism>
<evidence type="ECO:0000256" key="2">
    <source>
        <dbReference type="ARBA" id="ARBA00004496"/>
    </source>
</evidence>
<evidence type="ECO:0000256" key="3">
    <source>
        <dbReference type="ARBA" id="ARBA00005464"/>
    </source>
</evidence>
<dbReference type="RefSeq" id="WP_087358097.1">
    <property type="nucleotide sequence ID" value="NZ_AP031415.1"/>
</dbReference>
<feature type="domain" description="PPIase FKBP-type" evidence="11">
    <location>
        <begin position="51"/>
        <end position="133"/>
    </location>
</feature>
<comment type="caution">
    <text evidence="12">The sequence shown here is derived from an EMBL/GenBank/DDBJ whole genome shotgun (WGS) entry which is preliminary data.</text>
</comment>
<dbReference type="SUPFAM" id="SSF109998">
    <property type="entry name" value="Triger factor/SurA peptide-binding domain-like"/>
    <property type="match status" value="1"/>
</dbReference>
<dbReference type="InterPro" id="IPR046357">
    <property type="entry name" value="PPIase_dom_sf"/>
</dbReference>
<evidence type="ECO:0000256" key="7">
    <source>
        <dbReference type="ARBA" id="ARBA00023235"/>
    </source>
</evidence>
<keyword evidence="8" id="KW-0131">Cell cycle</keyword>
<dbReference type="InterPro" id="IPR008880">
    <property type="entry name" value="Trigger_fac_C"/>
</dbReference>